<dbReference type="AlphaFoldDB" id="A0A5D2CIF6"/>
<dbReference type="EMBL" id="CM017705">
    <property type="protein sequence ID" value="TYG67983.1"/>
    <property type="molecule type" value="Genomic_DNA"/>
</dbReference>
<dbReference type="Proteomes" id="UP000323506">
    <property type="component" value="Chromosome D05"/>
</dbReference>
<protein>
    <submittedName>
        <fullName evidence="1">Uncharacterized protein</fullName>
    </submittedName>
</protein>
<keyword evidence="2" id="KW-1185">Reference proteome</keyword>
<gene>
    <name evidence="1" type="ORF">ES288_D05G118300v1</name>
</gene>
<accession>A0A5D2CIF6</accession>
<proteinExistence type="predicted"/>
<sequence length="76" mass="8324">MRGIAERGVMGPLLQMENVRAARSAVYASIAVENMLWARVNFGPFGPNVFGLLSCANGFGPRATIGYHISYTWIFT</sequence>
<evidence type="ECO:0000313" key="1">
    <source>
        <dbReference type="EMBL" id="TYG67983.1"/>
    </source>
</evidence>
<name>A0A5D2CIF6_GOSDA</name>
<reference evidence="1 2" key="1">
    <citation type="submission" date="2019-06" db="EMBL/GenBank/DDBJ databases">
        <title>WGS assembly of Gossypium darwinii.</title>
        <authorList>
            <person name="Chen Z.J."/>
            <person name="Sreedasyam A."/>
            <person name="Ando A."/>
            <person name="Song Q."/>
            <person name="De L."/>
            <person name="Hulse-Kemp A."/>
            <person name="Ding M."/>
            <person name="Ye W."/>
            <person name="Kirkbride R."/>
            <person name="Jenkins J."/>
            <person name="Plott C."/>
            <person name="Lovell J."/>
            <person name="Lin Y.-M."/>
            <person name="Vaughn R."/>
            <person name="Liu B."/>
            <person name="Li W."/>
            <person name="Simpson S."/>
            <person name="Scheffler B."/>
            <person name="Saski C."/>
            <person name="Grover C."/>
            <person name="Hu G."/>
            <person name="Conover J."/>
            <person name="Carlson J."/>
            <person name="Shu S."/>
            <person name="Boston L."/>
            <person name="Williams M."/>
            <person name="Peterson D."/>
            <person name="Mcgee K."/>
            <person name="Jones D."/>
            <person name="Wendel J."/>
            <person name="Stelly D."/>
            <person name="Grimwood J."/>
            <person name="Schmutz J."/>
        </authorList>
    </citation>
    <scope>NUCLEOTIDE SEQUENCE [LARGE SCALE GENOMIC DNA]</scope>
    <source>
        <strain evidence="1">1808015.09</strain>
    </source>
</reference>
<organism evidence="1 2">
    <name type="scientific">Gossypium darwinii</name>
    <name type="common">Darwin's cotton</name>
    <name type="synonym">Gossypium barbadense var. darwinii</name>
    <dbReference type="NCBI Taxonomy" id="34276"/>
    <lineage>
        <taxon>Eukaryota</taxon>
        <taxon>Viridiplantae</taxon>
        <taxon>Streptophyta</taxon>
        <taxon>Embryophyta</taxon>
        <taxon>Tracheophyta</taxon>
        <taxon>Spermatophyta</taxon>
        <taxon>Magnoliopsida</taxon>
        <taxon>eudicotyledons</taxon>
        <taxon>Gunneridae</taxon>
        <taxon>Pentapetalae</taxon>
        <taxon>rosids</taxon>
        <taxon>malvids</taxon>
        <taxon>Malvales</taxon>
        <taxon>Malvaceae</taxon>
        <taxon>Malvoideae</taxon>
        <taxon>Gossypium</taxon>
    </lineage>
</organism>
<evidence type="ECO:0000313" key="2">
    <source>
        <dbReference type="Proteomes" id="UP000323506"/>
    </source>
</evidence>